<dbReference type="InterPro" id="IPR017850">
    <property type="entry name" value="Alkaline_phosphatase_core_sf"/>
</dbReference>
<keyword evidence="3" id="KW-0378">Hydrolase</keyword>
<dbReference type="Pfam" id="PF00884">
    <property type="entry name" value="Sulfatase"/>
    <property type="match status" value="1"/>
</dbReference>
<dbReference type="SUPFAM" id="SSF53649">
    <property type="entry name" value="Alkaline phosphatase-like"/>
    <property type="match status" value="1"/>
</dbReference>
<dbReference type="RefSeq" id="WP_303276435.1">
    <property type="nucleotide sequence ID" value="NZ_JAUOEK010000050.1"/>
</dbReference>
<accession>A0ABT8W6R4</accession>
<dbReference type="PANTHER" id="PTHR42693">
    <property type="entry name" value="ARYLSULFATASE FAMILY MEMBER"/>
    <property type="match status" value="1"/>
</dbReference>
<feature type="domain" description="Sulfatase N-terminal" evidence="5">
    <location>
        <begin position="34"/>
        <end position="368"/>
    </location>
</feature>
<evidence type="ECO:0000256" key="4">
    <source>
        <dbReference type="ARBA" id="ARBA00022837"/>
    </source>
</evidence>
<protein>
    <submittedName>
        <fullName evidence="6">Arylsulfatase</fullName>
    </submittedName>
</protein>
<dbReference type="InterPro" id="IPR000917">
    <property type="entry name" value="Sulfatase_N"/>
</dbReference>
<reference evidence="6" key="1">
    <citation type="submission" date="2023-07" db="EMBL/GenBank/DDBJ databases">
        <title>Two novel species in the genus Flavivirga.</title>
        <authorList>
            <person name="Kwon K."/>
        </authorList>
    </citation>
    <scope>NUCLEOTIDE SEQUENCE</scope>
    <source>
        <strain evidence="6">KCTC 52353</strain>
    </source>
</reference>
<keyword evidence="7" id="KW-1185">Reference proteome</keyword>
<dbReference type="EMBL" id="JAUOEK010000050">
    <property type="protein sequence ID" value="MDO5968757.1"/>
    <property type="molecule type" value="Genomic_DNA"/>
</dbReference>
<organism evidence="6 7">
    <name type="scientific">Flavivirga aquimarina</name>
    <dbReference type="NCBI Taxonomy" id="2027862"/>
    <lineage>
        <taxon>Bacteria</taxon>
        <taxon>Pseudomonadati</taxon>
        <taxon>Bacteroidota</taxon>
        <taxon>Flavobacteriia</taxon>
        <taxon>Flavobacteriales</taxon>
        <taxon>Flavobacteriaceae</taxon>
        <taxon>Flavivirga</taxon>
    </lineage>
</organism>
<evidence type="ECO:0000313" key="7">
    <source>
        <dbReference type="Proteomes" id="UP001176883"/>
    </source>
</evidence>
<evidence type="ECO:0000313" key="6">
    <source>
        <dbReference type="EMBL" id="MDO5968757.1"/>
    </source>
</evidence>
<evidence type="ECO:0000259" key="5">
    <source>
        <dbReference type="Pfam" id="PF00884"/>
    </source>
</evidence>
<evidence type="ECO:0000256" key="3">
    <source>
        <dbReference type="ARBA" id="ARBA00022801"/>
    </source>
</evidence>
<gene>
    <name evidence="6" type="ORF">Q4Q35_02970</name>
</gene>
<dbReference type="PROSITE" id="PS00149">
    <property type="entry name" value="SULFATASE_2"/>
    <property type="match status" value="1"/>
</dbReference>
<dbReference type="InterPro" id="IPR024607">
    <property type="entry name" value="Sulfatase_CS"/>
</dbReference>
<evidence type="ECO:0000256" key="1">
    <source>
        <dbReference type="ARBA" id="ARBA00008779"/>
    </source>
</evidence>
<name>A0ABT8W6R4_9FLAO</name>
<dbReference type="InterPro" id="IPR050738">
    <property type="entry name" value="Sulfatase"/>
</dbReference>
<keyword evidence="4" id="KW-0106">Calcium</keyword>
<dbReference type="CDD" id="cd16143">
    <property type="entry name" value="ARS_like"/>
    <property type="match status" value="1"/>
</dbReference>
<proteinExistence type="inferred from homology"/>
<evidence type="ECO:0000256" key="2">
    <source>
        <dbReference type="ARBA" id="ARBA00022723"/>
    </source>
</evidence>
<dbReference type="Proteomes" id="UP001176883">
    <property type="component" value="Unassembled WGS sequence"/>
</dbReference>
<comment type="caution">
    <text evidence="6">The sequence shown here is derived from an EMBL/GenBank/DDBJ whole genome shotgun (WGS) entry which is preliminary data.</text>
</comment>
<dbReference type="Gene3D" id="3.30.1120.10">
    <property type="match status" value="1"/>
</dbReference>
<dbReference type="PANTHER" id="PTHR42693:SF53">
    <property type="entry name" value="ENDO-4-O-SULFATASE"/>
    <property type="match status" value="1"/>
</dbReference>
<sequence>MRNNSKFLGLLLLACLFSCTEKQKKQELTKPVKPNVIFIYADDMGYGEVQALNPQRGLIPTPNINQLAKEGMVFTDAHTSSSVCTPSRYALLTGRYNWRTRLQSSVLTGGKDPLITEDRMTLGHLFRDQGYSTSLIGKWHLGYHYNIPEVADEPKENTETHMYSKAPIGTNIPNGPITRGFDSFYGFHHSGSMSSIVEDDRIVKEIPFVDVLPTLTQEVVRQIDVKAEEAKNGKPFFIYFPQNSPHSPVAPAPEWQGKGGLGEFSDFVAQTDGSVGEVMKALERNGLTDNTIVIFSADNGTHQLAKLKLLEKQGHFSSANFRGHKADLWDGGHRVPFIWRWPGVIKAGTQSDQLICLTDVMATFAAYFSVDFNDKTAEDSYTFLPAIQGSVIDEPRSDVIHHSINGRFAIRQNEWKLLLAPGSAGRSFPVGPEAIAEGLPEMQLYNMKEDAGEQNNVINEHPEKVEAMIKLLESYVAKGRSTPGINQENDVAVDIYKTNLNSTHNNPEGVQKYRRLEAEIYE</sequence>
<keyword evidence="2" id="KW-0479">Metal-binding</keyword>
<dbReference type="Gene3D" id="3.40.720.10">
    <property type="entry name" value="Alkaline Phosphatase, subunit A"/>
    <property type="match status" value="1"/>
</dbReference>
<comment type="similarity">
    <text evidence="1">Belongs to the sulfatase family.</text>
</comment>
<dbReference type="PROSITE" id="PS00523">
    <property type="entry name" value="SULFATASE_1"/>
    <property type="match status" value="1"/>
</dbReference>